<keyword evidence="8" id="KW-0711">Selenium</keyword>
<evidence type="ECO:0008006" key="12">
    <source>
        <dbReference type="Google" id="ProtNLM"/>
    </source>
</evidence>
<name>A0A381S053_9ZZZZ</name>
<dbReference type="Pfam" id="PF02769">
    <property type="entry name" value="AIRS_C"/>
    <property type="match status" value="1"/>
</dbReference>
<sequence length="321" mass="33376">MGKLPTPAIIDKNVLVGYETGDDAAIYRIDDRVALVLTTDFFAPIVDDPFDYGQIAAANALSDVYAVGGTPITALNIAAFPRNLGPDVIAKILEGGQKKAEEAGILIIGGHTIDDDEPKYGLAVTGIVTPGKQITNSNAQPGDVLILTKAVGSGIITTAAKAGTAKKETIKHAVESMVALNKGASDAMVEVGVNSATDVTGFGLLGHLWQMMKSSEVSAKLSWSEIPILPDVVELAVAGNISGGTTRNMEALKEIVQLEDGISNIDFTILADAQTSGGLLISVPEERSTILIKNLVANQSLYSSIVGKVIEGNPGAITVQK</sequence>
<dbReference type="SUPFAM" id="SSF55326">
    <property type="entry name" value="PurM N-terminal domain-like"/>
    <property type="match status" value="1"/>
</dbReference>
<dbReference type="Gene3D" id="3.30.1330.10">
    <property type="entry name" value="PurM-like, N-terminal domain"/>
    <property type="match status" value="1"/>
</dbReference>
<feature type="domain" description="PurM-like N-terminal" evidence="9">
    <location>
        <begin position="21"/>
        <end position="128"/>
    </location>
</feature>
<keyword evidence="6" id="KW-0067">ATP-binding</keyword>
<evidence type="ECO:0000256" key="7">
    <source>
        <dbReference type="ARBA" id="ARBA00022842"/>
    </source>
</evidence>
<comment type="similarity">
    <text evidence="1">Belongs to the selenophosphate synthase 1 family. Class I subfamily.</text>
</comment>
<dbReference type="Gene3D" id="3.90.650.10">
    <property type="entry name" value="PurM-like C-terminal domain"/>
    <property type="match status" value="1"/>
</dbReference>
<dbReference type="InterPro" id="IPR010918">
    <property type="entry name" value="PurM-like_C_dom"/>
</dbReference>
<keyword evidence="7" id="KW-0460">Magnesium</keyword>
<dbReference type="HAMAP" id="MF_00625">
    <property type="entry name" value="SelD"/>
    <property type="match status" value="1"/>
</dbReference>
<reference evidence="11" key="1">
    <citation type="submission" date="2018-05" db="EMBL/GenBank/DDBJ databases">
        <authorList>
            <person name="Lanie J.A."/>
            <person name="Ng W.-L."/>
            <person name="Kazmierczak K.M."/>
            <person name="Andrzejewski T.M."/>
            <person name="Davidsen T.M."/>
            <person name="Wayne K.J."/>
            <person name="Tettelin H."/>
            <person name="Glass J.I."/>
            <person name="Rusch D."/>
            <person name="Podicherti R."/>
            <person name="Tsui H.-C.T."/>
            <person name="Winkler M.E."/>
        </authorList>
    </citation>
    <scope>NUCLEOTIDE SEQUENCE</scope>
</reference>
<organism evidence="11">
    <name type="scientific">marine metagenome</name>
    <dbReference type="NCBI Taxonomy" id="408172"/>
    <lineage>
        <taxon>unclassified sequences</taxon>
        <taxon>metagenomes</taxon>
        <taxon>ecological metagenomes</taxon>
    </lineage>
</organism>
<evidence type="ECO:0000259" key="10">
    <source>
        <dbReference type="Pfam" id="PF02769"/>
    </source>
</evidence>
<dbReference type="Pfam" id="PF00586">
    <property type="entry name" value="AIRS"/>
    <property type="match status" value="1"/>
</dbReference>
<dbReference type="InterPro" id="IPR023061">
    <property type="entry name" value="SelD_I"/>
</dbReference>
<protein>
    <recommendedName>
        <fullName evidence="12">PurM-like N-terminal domain-containing protein</fullName>
    </recommendedName>
</protein>
<evidence type="ECO:0000256" key="3">
    <source>
        <dbReference type="ARBA" id="ARBA00022723"/>
    </source>
</evidence>
<dbReference type="PIRSF" id="PIRSF036407">
    <property type="entry name" value="Selenphspht_syn"/>
    <property type="match status" value="1"/>
</dbReference>
<dbReference type="GO" id="GO:0005737">
    <property type="term" value="C:cytoplasm"/>
    <property type="evidence" value="ECO:0007669"/>
    <property type="project" value="TreeGrafter"/>
</dbReference>
<keyword evidence="3" id="KW-0479">Metal-binding</keyword>
<dbReference type="CDD" id="cd02195">
    <property type="entry name" value="SelD"/>
    <property type="match status" value="1"/>
</dbReference>
<dbReference type="SUPFAM" id="SSF56042">
    <property type="entry name" value="PurM C-terminal domain-like"/>
    <property type="match status" value="1"/>
</dbReference>
<evidence type="ECO:0000256" key="4">
    <source>
        <dbReference type="ARBA" id="ARBA00022741"/>
    </source>
</evidence>
<keyword evidence="4" id="KW-0547">Nucleotide-binding</keyword>
<keyword evidence="2" id="KW-0808">Transferase</keyword>
<evidence type="ECO:0000256" key="1">
    <source>
        <dbReference type="ARBA" id="ARBA00008026"/>
    </source>
</evidence>
<dbReference type="GO" id="GO:0046872">
    <property type="term" value="F:metal ion binding"/>
    <property type="evidence" value="ECO:0007669"/>
    <property type="project" value="UniProtKB-KW"/>
</dbReference>
<dbReference type="EMBL" id="UINC01002446">
    <property type="protein sequence ID" value="SUZ96759.1"/>
    <property type="molecule type" value="Genomic_DNA"/>
</dbReference>
<evidence type="ECO:0000256" key="5">
    <source>
        <dbReference type="ARBA" id="ARBA00022777"/>
    </source>
</evidence>
<evidence type="ECO:0000313" key="11">
    <source>
        <dbReference type="EMBL" id="SUZ96759.1"/>
    </source>
</evidence>
<evidence type="ECO:0000256" key="6">
    <source>
        <dbReference type="ARBA" id="ARBA00022840"/>
    </source>
</evidence>
<dbReference type="AlphaFoldDB" id="A0A381S053"/>
<dbReference type="PANTHER" id="PTHR10256">
    <property type="entry name" value="SELENIDE, WATER DIKINASE"/>
    <property type="match status" value="1"/>
</dbReference>
<evidence type="ECO:0000256" key="2">
    <source>
        <dbReference type="ARBA" id="ARBA00022679"/>
    </source>
</evidence>
<proteinExistence type="inferred from homology"/>
<evidence type="ECO:0000259" key="9">
    <source>
        <dbReference type="Pfam" id="PF00586"/>
    </source>
</evidence>
<dbReference type="NCBIfam" id="NF002098">
    <property type="entry name" value="PRK00943.1"/>
    <property type="match status" value="1"/>
</dbReference>
<dbReference type="PANTHER" id="PTHR10256:SF0">
    <property type="entry name" value="INACTIVE SELENIDE, WATER DIKINASE-LIKE PROTEIN-RELATED"/>
    <property type="match status" value="1"/>
</dbReference>
<dbReference type="InterPro" id="IPR036676">
    <property type="entry name" value="PurM-like_C_sf"/>
</dbReference>
<keyword evidence="5" id="KW-0418">Kinase</keyword>
<accession>A0A381S053</accession>
<dbReference type="GO" id="GO:0005524">
    <property type="term" value="F:ATP binding"/>
    <property type="evidence" value="ECO:0007669"/>
    <property type="project" value="UniProtKB-KW"/>
</dbReference>
<dbReference type="GO" id="GO:0004756">
    <property type="term" value="F:selenide, water dikinase activity"/>
    <property type="evidence" value="ECO:0007669"/>
    <property type="project" value="InterPro"/>
</dbReference>
<dbReference type="InterPro" id="IPR036921">
    <property type="entry name" value="PurM-like_N_sf"/>
</dbReference>
<dbReference type="GO" id="GO:0016260">
    <property type="term" value="P:selenocysteine biosynthetic process"/>
    <property type="evidence" value="ECO:0007669"/>
    <property type="project" value="InterPro"/>
</dbReference>
<gene>
    <name evidence="11" type="ORF">METZ01_LOCUS49613</name>
</gene>
<dbReference type="NCBIfam" id="TIGR00476">
    <property type="entry name" value="selD"/>
    <property type="match status" value="1"/>
</dbReference>
<feature type="domain" description="PurM-like C-terminal" evidence="10">
    <location>
        <begin position="140"/>
        <end position="319"/>
    </location>
</feature>
<dbReference type="InterPro" id="IPR016188">
    <property type="entry name" value="PurM-like_N"/>
</dbReference>
<dbReference type="InterPro" id="IPR004536">
    <property type="entry name" value="SPS/SelD"/>
</dbReference>
<evidence type="ECO:0000256" key="8">
    <source>
        <dbReference type="ARBA" id="ARBA00023266"/>
    </source>
</evidence>